<feature type="transmembrane region" description="Helical" evidence="1">
    <location>
        <begin position="83"/>
        <end position="105"/>
    </location>
</feature>
<evidence type="ECO:0000256" key="1">
    <source>
        <dbReference type="SAM" id="Phobius"/>
    </source>
</evidence>
<protein>
    <submittedName>
        <fullName evidence="2">Uncharacterized protein</fullName>
    </submittedName>
</protein>
<organism evidence="2 3">
    <name type="scientific">Pseudopithomyces chartarum</name>
    <dbReference type="NCBI Taxonomy" id="1892770"/>
    <lineage>
        <taxon>Eukaryota</taxon>
        <taxon>Fungi</taxon>
        <taxon>Dikarya</taxon>
        <taxon>Ascomycota</taxon>
        <taxon>Pezizomycotina</taxon>
        <taxon>Dothideomycetes</taxon>
        <taxon>Pleosporomycetidae</taxon>
        <taxon>Pleosporales</taxon>
        <taxon>Massarineae</taxon>
        <taxon>Didymosphaeriaceae</taxon>
        <taxon>Pseudopithomyces</taxon>
    </lineage>
</organism>
<evidence type="ECO:0000313" key="3">
    <source>
        <dbReference type="Proteomes" id="UP001280581"/>
    </source>
</evidence>
<feature type="non-terminal residue" evidence="2">
    <location>
        <position position="169"/>
    </location>
</feature>
<accession>A0AAN6LSR6</accession>
<gene>
    <name evidence="2" type="ORF">GRF29_185g891643</name>
</gene>
<dbReference type="Proteomes" id="UP001280581">
    <property type="component" value="Unassembled WGS sequence"/>
</dbReference>
<keyword evidence="1" id="KW-0812">Transmembrane</keyword>
<keyword evidence="1" id="KW-0472">Membrane</keyword>
<comment type="caution">
    <text evidence="2">The sequence shown here is derived from an EMBL/GenBank/DDBJ whole genome shotgun (WGS) entry which is preliminary data.</text>
</comment>
<keyword evidence="1" id="KW-1133">Transmembrane helix</keyword>
<name>A0AAN6LSR6_9PLEO</name>
<sequence>MAESASELLAAIDKLDPEHDGVEILQHSLVPVLRHLDGTPWRAIIILVAALWSTLLILYLFFANRSARNSHRDLKRNSRAFRILLSLFTLVLWIAAIACSVLLVVQFGVFAVTVGAETKIAMTVSKQIMFEVLQQAGSRVDVIDNSMNIISSILTVGFMGIVALVCSIV</sequence>
<reference evidence="2 3" key="1">
    <citation type="submission" date="2021-02" db="EMBL/GenBank/DDBJ databases">
        <title>Genome assembly of Pseudopithomyces chartarum.</title>
        <authorList>
            <person name="Jauregui R."/>
            <person name="Singh J."/>
            <person name="Voisey C."/>
        </authorList>
    </citation>
    <scope>NUCLEOTIDE SEQUENCE [LARGE SCALE GENOMIC DNA]</scope>
    <source>
        <strain evidence="2 3">AGR01</strain>
    </source>
</reference>
<dbReference type="AlphaFoldDB" id="A0AAN6LSR6"/>
<keyword evidence="3" id="KW-1185">Reference proteome</keyword>
<proteinExistence type="predicted"/>
<feature type="transmembrane region" description="Helical" evidence="1">
    <location>
        <begin position="41"/>
        <end position="62"/>
    </location>
</feature>
<evidence type="ECO:0000313" key="2">
    <source>
        <dbReference type="EMBL" id="KAK3201421.1"/>
    </source>
</evidence>
<feature type="transmembrane region" description="Helical" evidence="1">
    <location>
        <begin position="149"/>
        <end position="168"/>
    </location>
</feature>
<dbReference type="EMBL" id="WVTA01000016">
    <property type="protein sequence ID" value="KAK3201421.1"/>
    <property type="molecule type" value="Genomic_DNA"/>
</dbReference>